<reference evidence="5 6" key="1">
    <citation type="submission" date="2020-11" db="EMBL/GenBank/DDBJ databases">
        <title>Treponema Peruensis nv. sp., first commensal Treponema isolated from human feces.</title>
        <authorList>
            <person name="Belkhou C."/>
            <person name="Raes J."/>
        </authorList>
    </citation>
    <scope>NUCLEOTIDE SEQUENCE [LARGE SCALE GENOMIC DNA]</scope>
    <source>
        <strain evidence="5 6">RCC2812</strain>
    </source>
</reference>
<dbReference type="PANTHER" id="PTHR10302:SF27">
    <property type="entry name" value="SINGLE-STRANDED DNA-BINDING PROTEIN"/>
    <property type="match status" value="1"/>
</dbReference>
<evidence type="ECO:0000313" key="6">
    <source>
        <dbReference type="Proteomes" id="UP000595224"/>
    </source>
</evidence>
<dbReference type="CDD" id="cd04496">
    <property type="entry name" value="SSB_OBF"/>
    <property type="match status" value="1"/>
</dbReference>
<evidence type="ECO:0000256" key="1">
    <source>
        <dbReference type="ARBA" id="ARBA00023125"/>
    </source>
</evidence>
<dbReference type="HAMAP" id="MF_00984">
    <property type="entry name" value="SSB"/>
    <property type="match status" value="1"/>
</dbReference>
<dbReference type="GO" id="GO:0003697">
    <property type="term" value="F:single-stranded DNA binding"/>
    <property type="evidence" value="ECO:0007669"/>
    <property type="project" value="UniProtKB-UniRule"/>
</dbReference>
<feature type="region of interest" description="Disordered" evidence="4">
    <location>
        <begin position="111"/>
        <end position="160"/>
    </location>
</feature>
<comment type="subunit">
    <text evidence="2">Homotetramer.</text>
</comment>
<proteinExistence type="inferred from homology"/>
<dbReference type="Pfam" id="PF00436">
    <property type="entry name" value="SSB"/>
    <property type="match status" value="1"/>
</dbReference>
<sequence>MNALNQIIIEGNVVRQPEKKEFQNGIKVCTVPIAVNRYYKTQNGQSAEEVSFFDISTFGQLADACEKWCPKGRGIRVVGRLKQDSWKNEEGKTRSKISIIAEHVEFKPFFKKNDSGSEESAGGPGSADREKASPSKKQKLAMLAEAAEAAQHESEDEIEF</sequence>
<dbReference type="AlphaFoldDB" id="A0A7T3RE72"/>
<name>A0A7T3RE72_9SPIR</name>
<dbReference type="InterPro" id="IPR000424">
    <property type="entry name" value="Primosome_PriB/ssb"/>
</dbReference>
<dbReference type="SUPFAM" id="SSF50249">
    <property type="entry name" value="Nucleic acid-binding proteins"/>
    <property type="match status" value="1"/>
</dbReference>
<dbReference type="PANTHER" id="PTHR10302">
    <property type="entry name" value="SINGLE-STRANDED DNA-BINDING PROTEIN"/>
    <property type="match status" value="1"/>
</dbReference>
<protein>
    <recommendedName>
        <fullName evidence="2 3">Single-stranded DNA-binding protein</fullName>
        <shortName evidence="2">SSB</shortName>
    </recommendedName>
</protein>
<dbReference type="GO" id="GO:0009295">
    <property type="term" value="C:nucleoid"/>
    <property type="evidence" value="ECO:0007669"/>
    <property type="project" value="TreeGrafter"/>
</dbReference>
<evidence type="ECO:0000256" key="3">
    <source>
        <dbReference type="PIRNR" id="PIRNR002070"/>
    </source>
</evidence>
<dbReference type="InterPro" id="IPR012340">
    <property type="entry name" value="NA-bd_OB-fold"/>
</dbReference>
<accession>A0A7T3RE72</accession>
<comment type="caution">
    <text evidence="2">Lacks conserved residue(s) required for the propagation of feature annotation.</text>
</comment>
<keyword evidence="1 2" id="KW-0238">DNA-binding</keyword>
<dbReference type="NCBIfam" id="TIGR00621">
    <property type="entry name" value="ssb"/>
    <property type="match status" value="1"/>
</dbReference>
<dbReference type="Proteomes" id="UP000595224">
    <property type="component" value="Chromosome"/>
</dbReference>
<dbReference type="RefSeq" id="WP_177527839.1">
    <property type="nucleotide sequence ID" value="NZ_CBCSHE010000012.1"/>
</dbReference>
<dbReference type="PROSITE" id="PS50935">
    <property type="entry name" value="SSB"/>
    <property type="match status" value="1"/>
</dbReference>
<dbReference type="Gene3D" id="2.40.50.140">
    <property type="entry name" value="Nucleic acid-binding proteins"/>
    <property type="match status" value="1"/>
</dbReference>
<dbReference type="KEGG" id="tper:IWA51_02225"/>
<organism evidence="5 6">
    <name type="scientific">Treponema peruense</name>
    <dbReference type="NCBI Taxonomy" id="2787628"/>
    <lineage>
        <taxon>Bacteria</taxon>
        <taxon>Pseudomonadati</taxon>
        <taxon>Spirochaetota</taxon>
        <taxon>Spirochaetia</taxon>
        <taxon>Spirochaetales</taxon>
        <taxon>Treponemataceae</taxon>
        <taxon>Treponema</taxon>
    </lineage>
</organism>
<evidence type="ECO:0000256" key="4">
    <source>
        <dbReference type="SAM" id="MobiDB-lite"/>
    </source>
</evidence>
<dbReference type="InterPro" id="IPR011344">
    <property type="entry name" value="ssDNA-bd"/>
</dbReference>
<dbReference type="GO" id="GO:0006260">
    <property type="term" value="P:DNA replication"/>
    <property type="evidence" value="ECO:0007669"/>
    <property type="project" value="InterPro"/>
</dbReference>
<dbReference type="EMBL" id="CP064936">
    <property type="protein sequence ID" value="QQA01455.1"/>
    <property type="molecule type" value="Genomic_DNA"/>
</dbReference>
<evidence type="ECO:0000313" key="5">
    <source>
        <dbReference type="EMBL" id="QQA01455.1"/>
    </source>
</evidence>
<evidence type="ECO:0000256" key="2">
    <source>
        <dbReference type="HAMAP-Rule" id="MF_00984"/>
    </source>
</evidence>
<dbReference type="PIRSF" id="PIRSF002070">
    <property type="entry name" value="SSB"/>
    <property type="match status" value="1"/>
</dbReference>
<gene>
    <name evidence="5" type="ORF">IWA51_02225</name>
</gene>
<keyword evidence="6" id="KW-1185">Reference proteome</keyword>